<dbReference type="Pfam" id="PF04134">
    <property type="entry name" value="DCC1-like"/>
    <property type="match status" value="1"/>
</dbReference>
<accession>A0A7W9W496</accession>
<dbReference type="InterPro" id="IPR007263">
    <property type="entry name" value="DCC1-like"/>
</dbReference>
<reference evidence="1 2" key="1">
    <citation type="submission" date="2020-08" db="EMBL/GenBank/DDBJ databases">
        <title>Genomic Encyclopedia of Type Strains, Phase IV (KMG-IV): sequencing the most valuable type-strain genomes for metagenomic binning, comparative biology and taxonomic classification.</title>
        <authorList>
            <person name="Goeker M."/>
        </authorList>
    </citation>
    <scope>NUCLEOTIDE SEQUENCE [LARGE SCALE GENOMIC DNA]</scope>
    <source>
        <strain evidence="1 2">DSM 23562</strain>
    </source>
</reference>
<name>A0A7W9W496_ARMRO</name>
<comment type="caution">
    <text evidence="1">The sequence shown here is derived from an EMBL/GenBank/DDBJ whole genome shotgun (WGS) entry which is preliminary data.</text>
</comment>
<dbReference type="InterPro" id="IPR052927">
    <property type="entry name" value="DCC_oxidoreductase"/>
</dbReference>
<evidence type="ECO:0000313" key="2">
    <source>
        <dbReference type="Proteomes" id="UP000520814"/>
    </source>
</evidence>
<dbReference type="EMBL" id="JACHGW010000001">
    <property type="protein sequence ID" value="MBB6049204.1"/>
    <property type="molecule type" value="Genomic_DNA"/>
</dbReference>
<protein>
    <submittedName>
        <fullName evidence="1">Putative DCC family thiol-disulfide oxidoreductase YuxK</fullName>
    </submittedName>
</protein>
<evidence type="ECO:0000313" key="1">
    <source>
        <dbReference type="EMBL" id="MBB6049204.1"/>
    </source>
</evidence>
<dbReference type="GO" id="GO:0015035">
    <property type="term" value="F:protein-disulfide reductase activity"/>
    <property type="evidence" value="ECO:0007669"/>
    <property type="project" value="InterPro"/>
</dbReference>
<keyword evidence="2" id="KW-1185">Reference proteome</keyword>
<dbReference type="RefSeq" id="WP_184192819.1">
    <property type="nucleotide sequence ID" value="NZ_JACHGW010000001.1"/>
</dbReference>
<gene>
    <name evidence="1" type="ORF">HNQ39_000966</name>
</gene>
<proteinExistence type="predicted"/>
<dbReference type="AlphaFoldDB" id="A0A7W9W496"/>
<dbReference type="Proteomes" id="UP000520814">
    <property type="component" value="Unassembled WGS sequence"/>
</dbReference>
<organism evidence="1 2">
    <name type="scientific">Armatimonas rosea</name>
    <dbReference type="NCBI Taxonomy" id="685828"/>
    <lineage>
        <taxon>Bacteria</taxon>
        <taxon>Bacillati</taxon>
        <taxon>Armatimonadota</taxon>
        <taxon>Armatimonadia</taxon>
        <taxon>Armatimonadales</taxon>
        <taxon>Armatimonadaceae</taxon>
        <taxon>Armatimonas</taxon>
    </lineage>
</organism>
<sequence length="134" mass="15201">MPQAVVLFDGVCNLCDKSVRFIFRHDPSGYFRFAPLQSETGQKLLAEAGASAPDLNSILLIEDGKVYDRSTAALRIARRLSAPFSALWVGMIVPKPLRDFVYKIIAKNRYKWFGQKESCEMPPQGLRERFLAFE</sequence>
<dbReference type="PANTHER" id="PTHR33639:SF2">
    <property type="entry name" value="DUF393 DOMAIN-CONTAINING PROTEIN"/>
    <property type="match status" value="1"/>
</dbReference>
<dbReference type="PANTHER" id="PTHR33639">
    <property type="entry name" value="THIOL-DISULFIDE OXIDOREDUCTASE DCC"/>
    <property type="match status" value="1"/>
</dbReference>